<protein>
    <submittedName>
        <fullName evidence="7">DUF445 family protein</fullName>
    </submittedName>
</protein>
<evidence type="ECO:0000313" key="8">
    <source>
        <dbReference type="Proteomes" id="UP001312865"/>
    </source>
</evidence>
<dbReference type="Proteomes" id="UP001312865">
    <property type="component" value="Unassembled WGS sequence"/>
</dbReference>
<dbReference type="InterPro" id="IPR016991">
    <property type="entry name" value="UCP032178"/>
</dbReference>
<dbReference type="RefSeq" id="WP_336585848.1">
    <property type="nucleotide sequence ID" value="NZ_JBBAXC010000003.1"/>
</dbReference>
<keyword evidence="3 6" id="KW-0812">Transmembrane</keyword>
<feature type="transmembrane region" description="Helical" evidence="6">
    <location>
        <begin position="42"/>
        <end position="68"/>
    </location>
</feature>
<dbReference type="PANTHER" id="PTHR35791">
    <property type="entry name" value="UPF0754 MEMBRANE PROTEIN YHEB"/>
    <property type="match status" value="1"/>
</dbReference>
<evidence type="ECO:0000256" key="4">
    <source>
        <dbReference type="ARBA" id="ARBA00022989"/>
    </source>
</evidence>
<dbReference type="PANTHER" id="PTHR35791:SF1">
    <property type="entry name" value="UPF0754 MEMBRANE PROTEIN YHEB"/>
    <property type="match status" value="1"/>
</dbReference>
<reference evidence="7 8" key="1">
    <citation type="journal article" date="2018" name="J. Microbiol.">
        <title>Bacillus spongiae sp. nov., isolated from sponge of Jeju Island.</title>
        <authorList>
            <person name="Lee G.E."/>
            <person name="Im W.T."/>
            <person name="Park J.S."/>
        </authorList>
    </citation>
    <scope>NUCLEOTIDE SEQUENCE [LARGE SCALE GENOMIC DNA]</scope>
    <source>
        <strain evidence="7 8">135PIL107-10</strain>
    </source>
</reference>
<evidence type="ECO:0000256" key="3">
    <source>
        <dbReference type="ARBA" id="ARBA00022692"/>
    </source>
</evidence>
<organism evidence="7 8">
    <name type="scientific">Bacillus spongiae</name>
    <dbReference type="NCBI Taxonomy" id="2683610"/>
    <lineage>
        <taxon>Bacteria</taxon>
        <taxon>Bacillati</taxon>
        <taxon>Bacillota</taxon>
        <taxon>Bacilli</taxon>
        <taxon>Bacillales</taxon>
        <taxon>Bacillaceae</taxon>
        <taxon>Bacillus</taxon>
    </lineage>
</organism>
<gene>
    <name evidence="7" type="ORF">WAK64_05020</name>
</gene>
<comment type="subcellular location">
    <subcellularLocation>
        <location evidence="1">Cell membrane</location>
    </subcellularLocation>
</comment>
<name>A0ABU8HAW0_9BACI</name>
<feature type="transmembrane region" description="Helical" evidence="6">
    <location>
        <begin position="393"/>
        <end position="415"/>
    </location>
</feature>
<comment type="similarity">
    <text evidence="2">Belongs to the UPF0754 family.</text>
</comment>
<proteinExistence type="inferred from homology"/>
<dbReference type="EMBL" id="JBBAXC010000003">
    <property type="protein sequence ID" value="MEI5906415.1"/>
    <property type="molecule type" value="Genomic_DNA"/>
</dbReference>
<evidence type="ECO:0000256" key="6">
    <source>
        <dbReference type="SAM" id="Phobius"/>
    </source>
</evidence>
<dbReference type="PIRSF" id="PIRSF032178">
    <property type="entry name" value="UCP032178"/>
    <property type="match status" value="1"/>
</dbReference>
<evidence type="ECO:0000256" key="2">
    <source>
        <dbReference type="ARBA" id="ARBA00008053"/>
    </source>
</evidence>
<evidence type="ECO:0000256" key="5">
    <source>
        <dbReference type="ARBA" id="ARBA00023136"/>
    </source>
</evidence>
<keyword evidence="8" id="KW-1185">Reference proteome</keyword>
<accession>A0ABU8HAW0</accession>
<dbReference type="InterPro" id="IPR007383">
    <property type="entry name" value="DUF445"/>
</dbReference>
<evidence type="ECO:0000256" key="1">
    <source>
        <dbReference type="ARBA" id="ARBA00004236"/>
    </source>
</evidence>
<comment type="caution">
    <text evidence="7">The sequence shown here is derived from an EMBL/GenBank/DDBJ whole genome shotgun (WGS) entry which is preliminary data.</text>
</comment>
<keyword evidence="4 6" id="KW-1133">Transmembrane helix</keyword>
<evidence type="ECO:0000313" key="7">
    <source>
        <dbReference type="EMBL" id="MEI5906415.1"/>
    </source>
</evidence>
<sequence>MLNPSIKIIMCEWAIVDSAFYVKQNKIVFDVRGKVEEIVKEVIMILFMIGIGAVIGGVTNSLAIKMLFRPYVPMYIGRWRVPFTPGLIPKRRGELADQLGSMVVEHLLTPESIQKRILDDTFSNELTQWAKDEVKQLKSSTVSLEELLEKVGVNQPEDRIHELTERWMMTKYQDFKLAYQNTSILQTLPPELEVKIEEKLPFIVDLITDKGIQYFSSEEGKAKIKVMIDDFLAERGMLGGMLQMFLGNTSVVDRVQPELIKFLRHTGTRQLILRLITNEWEKVKHTEWKILFENVEDDKVMNTISQTMRKIVDVKGLLAISLGELIAKINEKHIDTLVPIVVTKGVEKVSHRLPRLLEKLKVQELVKDQVDSFSTQRLEKMVLDISKSELKMITFLGALLGGTIGFVQGVIVLLLK</sequence>
<dbReference type="Pfam" id="PF04286">
    <property type="entry name" value="DUF445"/>
    <property type="match status" value="1"/>
</dbReference>
<keyword evidence="5 6" id="KW-0472">Membrane</keyword>